<dbReference type="InterPro" id="IPR036554">
    <property type="entry name" value="GHMP_kinase_C_sf"/>
</dbReference>
<keyword evidence="2" id="KW-0963">Cytoplasm</keyword>
<dbReference type="InterPro" id="IPR013750">
    <property type="entry name" value="GHMP_kinase_C_dom"/>
</dbReference>
<keyword evidence="3" id="KW-0808">Transferase</keyword>
<dbReference type="FunFam" id="3.30.70.890:FF:000001">
    <property type="entry name" value="Galactokinase"/>
    <property type="match status" value="1"/>
</dbReference>
<dbReference type="Proteomes" id="UP000644507">
    <property type="component" value="Unassembled WGS sequence"/>
</dbReference>
<evidence type="ECO:0000256" key="1">
    <source>
        <dbReference type="ARBA" id="ARBA00006566"/>
    </source>
</evidence>
<evidence type="ECO:0000256" key="6">
    <source>
        <dbReference type="ARBA" id="ARBA00022777"/>
    </source>
</evidence>
<proteinExistence type="inferred from homology"/>
<evidence type="ECO:0000256" key="11">
    <source>
        <dbReference type="NCBIfam" id="TIGR00131"/>
    </source>
</evidence>
<evidence type="ECO:0000313" key="16">
    <source>
        <dbReference type="Proteomes" id="UP000644507"/>
    </source>
</evidence>
<evidence type="ECO:0000256" key="4">
    <source>
        <dbReference type="ARBA" id="ARBA00022723"/>
    </source>
</evidence>
<evidence type="ECO:0000256" key="3">
    <source>
        <dbReference type="ARBA" id="ARBA00022679"/>
    </source>
</evidence>
<dbReference type="AlphaFoldDB" id="A0A918TS38"/>
<dbReference type="InterPro" id="IPR006204">
    <property type="entry name" value="GHMP_kinase_N_dom"/>
</dbReference>
<comment type="similarity">
    <text evidence="1">Belongs to the GHMP kinase family. GalK subfamily.</text>
</comment>
<organism evidence="15 16">
    <name type="scientific">Roseibacillus persicicus</name>
    <dbReference type="NCBI Taxonomy" id="454148"/>
    <lineage>
        <taxon>Bacteria</taxon>
        <taxon>Pseudomonadati</taxon>
        <taxon>Verrucomicrobiota</taxon>
        <taxon>Verrucomicrobiia</taxon>
        <taxon>Verrucomicrobiales</taxon>
        <taxon>Verrucomicrobiaceae</taxon>
        <taxon>Roseibacillus</taxon>
    </lineage>
</organism>
<evidence type="ECO:0000313" key="15">
    <source>
        <dbReference type="EMBL" id="GHC60768.1"/>
    </source>
</evidence>
<evidence type="ECO:0000256" key="8">
    <source>
        <dbReference type="ARBA" id="ARBA00022842"/>
    </source>
</evidence>
<dbReference type="InterPro" id="IPR019539">
    <property type="entry name" value="GalKase_N"/>
</dbReference>
<dbReference type="FunFam" id="3.30.230.10:FF:000017">
    <property type="entry name" value="Galactokinase"/>
    <property type="match status" value="1"/>
</dbReference>
<keyword evidence="16" id="KW-1185">Reference proteome</keyword>
<dbReference type="PRINTS" id="PR00959">
    <property type="entry name" value="MEVGALKINASE"/>
</dbReference>
<keyword evidence="7" id="KW-0067">ATP-binding</keyword>
<protein>
    <recommendedName>
        <fullName evidence="11">Galactokinase</fullName>
        <ecNumber evidence="11">2.7.1.6</ecNumber>
    </recommendedName>
</protein>
<reference evidence="15" key="2">
    <citation type="submission" date="2020-09" db="EMBL/GenBank/DDBJ databases">
        <authorList>
            <person name="Sun Q."/>
            <person name="Kim S."/>
        </authorList>
    </citation>
    <scope>NUCLEOTIDE SEQUENCE</scope>
    <source>
        <strain evidence="15">KCTC 12988</strain>
    </source>
</reference>
<dbReference type="GO" id="GO:0004335">
    <property type="term" value="F:galactokinase activity"/>
    <property type="evidence" value="ECO:0007669"/>
    <property type="project" value="UniProtKB-UniRule"/>
</dbReference>
<evidence type="ECO:0000259" key="12">
    <source>
        <dbReference type="Pfam" id="PF00288"/>
    </source>
</evidence>
<keyword evidence="9" id="KW-0299">Galactose metabolism</keyword>
<dbReference type="PROSITE" id="PS00106">
    <property type="entry name" value="GALACTOKINASE"/>
    <property type="match status" value="1"/>
</dbReference>
<dbReference type="InterPro" id="IPR014721">
    <property type="entry name" value="Ribsml_uS5_D2-typ_fold_subgr"/>
</dbReference>
<dbReference type="PROSITE" id="PS00627">
    <property type="entry name" value="GHMP_KINASES_ATP"/>
    <property type="match status" value="1"/>
</dbReference>
<dbReference type="SUPFAM" id="SSF54211">
    <property type="entry name" value="Ribosomal protein S5 domain 2-like"/>
    <property type="match status" value="1"/>
</dbReference>
<dbReference type="NCBIfam" id="TIGR00131">
    <property type="entry name" value="gal_kin"/>
    <property type="match status" value="1"/>
</dbReference>
<dbReference type="RefSeq" id="WP_189571625.1">
    <property type="nucleotide sequence ID" value="NZ_BMXI01000013.1"/>
</dbReference>
<keyword evidence="4" id="KW-0479">Metal-binding</keyword>
<keyword evidence="5" id="KW-0547">Nucleotide-binding</keyword>
<dbReference type="PIRSF" id="PIRSF000530">
    <property type="entry name" value="Galactokinase"/>
    <property type="match status" value="1"/>
</dbReference>
<dbReference type="SUPFAM" id="SSF55060">
    <property type="entry name" value="GHMP Kinase, C-terminal domain"/>
    <property type="match status" value="1"/>
</dbReference>
<sequence>MTLHPNEPLADLASDAKSQLKHFFGSEASFIAAAPGRVNLIGEHIDYCDGFVLPLAIERYIVIAAAPNGRDEVRLRSVGQPEAVIPLGEKVGLGEPKWGNYVRGVIAGFQARGHQIPGFDACFVSSVPSGGGLSSSAALECAVATLLEGLLDTTLDTKEKALLAQKAEHEFAGVPCGIMDQFASAFGKKDQLILIDCQSGEPELVPFINPDLEILVANTCVSHDLSDGGYAARRKDTEDGLAAIGKDSWRDATMADVEAAKEAMGDRVYRRSRHVVGEIERTITAAECFKNNDYADIGRLMKASHDSLRDDFNVSCPELDLMVSIAEEIGIGGGVLGSRMTGGGFGGSTVTLCRREEAREIATAMHERYLAKTNITPEIFATRPAQGAHLL</sequence>
<dbReference type="PANTHER" id="PTHR10457">
    <property type="entry name" value="MEVALONATE KINASE/GALACTOKINASE"/>
    <property type="match status" value="1"/>
</dbReference>
<comment type="caution">
    <text evidence="15">The sequence shown here is derived from an EMBL/GenBank/DDBJ whole genome shotgun (WGS) entry which is preliminary data.</text>
</comment>
<keyword evidence="6" id="KW-0418">Kinase</keyword>
<dbReference type="GO" id="GO:0046872">
    <property type="term" value="F:metal ion binding"/>
    <property type="evidence" value="ECO:0007669"/>
    <property type="project" value="UniProtKB-KW"/>
</dbReference>
<keyword evidence="8" id="KW-0460">Magnesium</keyword>
<evidence type="ECO:0000259" key="14">
    <source>
        <dbReference type="Pfam" id="PF10509"/>
    </source>
</evidence>
<feature type="domain" description="Galactokinase N-terminal" evidence="14">
    <location>
        <begin position="22"/>
        <end position="67"/>
    </location>
</feature>
<dbReference type="InterPro" id="IPR000705">
    <property type="entry name" value="Galactokinase"/>
</dbReference>
<keyword evidence="10" id="KW-0119">Carbohydrate metabolism</keyword>
<accession>A0A918TS38</accession>
<evidence type="ECO:0000256" key="5">
    <source>
        <dbReference type="ARBA" id="ARBA00022741"/>
    </source>
</evidence>
<feature type="domain" description="GHMP kinase C-terminal" evidence="13">
    <location>
        <begin position="286"/>
        <end position="369"/>
    </location>
</feature>
<dbReference type="GO" id="GO:0005524">
    <property type="term" value="F:ATP binding"/>
    <property type="evidence" value="ECO:0007669"/>
    <property type="project" value="UniProtKB-UniRule"/>
</dbReference>
<dbReference type="Gene3D" id="3.30.230.10">
    <property type="match status" value="1"/>
</dbReference>
<dbReference type="Pfam" id="PF10509">
    <property type="entry name" value="GalKase_gal_bdg"/>
    <property type="match status" value="1"/>
</dbReference>
<dbReference type="EC" id="2.7.1.6" evidence="11"/>
<dbReference type="PRINTS" id="PR00473">
    <property type="entry name" value="GALCTOKINASE"/>
</dbReference>
<evidence type="ECO:0000256" key="7">
    <source>
        <dbReference type="ARBA" id="ARBA00022840"/>
    </source>
</evidence>
<feature type="domain" description="GHMP kinase N-terminal" evidence="12">
    <location>
        <begin position="100"/>
        <end position="188"/>
    </location>
</feature>
<reference evidence="15" key="1">
    <citation type="journal article" date="2014" name="Int. J. Syst. Evol. Microbiol.">
        <title>Complete genome sequence of Corynebacterium casei LMG S-19264T (=DSM 44701T), isolated from a smear-ripened cheese.</title>
        <authorList>
            <consortium name="US DOE Joint Genome Institute (JGI-PGF)"/>
            <person name="Walter F."/>
            <person name="Albersmeier A."/>
            <person name="Kalinowski J."/>
            <person name="Ruckert C."/>
        </authorList>
    </citation>
    <scope>NUCLEOTIDE SEQUENCE</scope>
    <source>
        <strain evidence="15">KCTC 12988</strain>
    </source>
</reference>
<dbReference type="Pfam" id="PF00288">
    <property type="entry name" value="GHMP_kinases_N"/>
    <property type="match status" value="1"/>
</dbReference>
<dbReference type="GO" id="GO:0005829">
    <property type="term" value="C:cytosol"/>
    <property type="evidence" value="ECO:0007669"/>
    <property type="project" value="TreeGrafter"/>
</dbReference>
<dbReference type="PANTHER" id="PTHR10457:SF7">
    <property type="entry name" value="GALACTOKINASE-RELATED"/>
    <property type="match status" value="1"/>
</dbReference>
<evidence type="ECO:0000259" key="13">
    <source>
        <dbReference type="Pfam" id="PF08544"/>
    </source>
</evidence>
<evidence type="ECO:0000256" key="2">
    <source>
        <dbReference type="ARBA" id="ARBA00022490"/>
    </source>
</evidence>
<gene>
    <name evidence="15" type="primary">galK</name>
    <name evidence="15" type="ORF">GCM10007100_30220</name>
</gene>
<dbReference type="InterPro" id="IPR006203">
    <property type="entry name" value="GHMP_knse_ATP-bd_CS"/>
</dbReference>
<dbReference type="EMBL" id="BMXI01000013">
    <property type="protein sequence ID" value="GHC60768.1"/>
    <property type="molecule type" value="Genomic_DNA"/>
</dbReference>
<dbReference type="InterPro" id="IPR019741">
    <property type="entry name" value="Galactokinase_CS"/>
</dbReference>
<dbReference type="Pfam" id="PF08544">
    <property type="entry name" value="GHMP_kinases_C"/>
    <property type="match status" value="1"/>
</dbReference>
<dbReference type="Gene3D" id="3.30.70.890">
    <property type="entry name" value="GHMP kinase, C-terminal domain"/>
    <property type="match status" value="1"/>
</dbReference>
<name>A0A918TS38_9BACT</name>
<dbReference type="InterPro" id="IPR006206">
    <property type="entry name" value="Mevalonate/galactokinase"/>
</dbReference>
<dbReference type="InterPro" id="IPR020568">
    <property type="entry name" value="Ribosomal_Su5_D2-typ_SF"/>
</dbReference>
<evidence type="ECO:0000256" key="9">
    <source>
        <dbReference type="ARBA" id="ARBA00023144"/>
    </source>
</evidence>
<dbReference type="GO" id="GO:0006012">
    <property type="term" value="P:galactose metabolic process"/>
    <property type="evidence" value="ECO:0007669"/>
    <property type="project" value="UniProtKB-UniRule"/>
</dbReference>
<evidence type="ECO:0000256" key="10">
    <source>
        <dbReference type="ARBA" id="ARBA00023277"/>
    </source>
</evidence>